<evidence type="ECO:0000313" key="2">
    <source>
        <dbReference type="EMBL" id="MBT2187463.1"/>
    </source>
</evidence>
<comment type="caution">
    <text evidence="2">The sequence shown here is derived from an EMBL/GenBank/DDBJ whole genome shotgun (WGS) entry which is preliminary data.</text>
</comment>
<protein>
    <submittedName>
        <fullName evidence="2">Uncharacterized protein</fullName>
    </submittedName>
</protein>
<evidence type="ECO:0000256" key="1">
    <source>
        <dbReference type="SAM" id="MobiDB-lite"/>
    </source>
</evidence>
<gene>
    <name evidence="2" type="ORF">KK488_10945</name>
</gene>
<sequence>MTTLSSTIGLQRTPCVCSCEAKLYVRKIATRLSSIALQSGRIATLHRMAAPRSISGLTGSTKARRRRTGRNAENQPRLTSEKRLRMSTADTLSVRMLSHPPTSLSEMIRFPSTLLSPLRLLPPYHRQAHRRNRLMSNPSSGAIPTSQQLSSSDPFFSPILKVIEEGKGREATDGRLACRSCPGCNWLEIETDRPDETELKGKCLPMGGDIAPFGRTVKNCDAWHRICSQLR</sequence>
<dbReference type="AlphaFoldDB" id="A0A9X1DCI8"/>
<dbReference type="Proteomes" id="UP001138757">
    <property type="component" value="Unassembled WGS sequence"/>
</dbReference>
<reference evidence="2" key="1">
    <citation type="submission" date="2021-05" db="EMBL/GenBank/DDBJ databases">
        <title>Genome of Sphingobium sp. strain.</title>
        <authorList>
            <person name="Fan R."/>
        </authorList>
    </citation>
    <scope>NUCLEOTIDE SEQUENCE</scope>
    <source>
        <strain evidence="2">H33</strain>
    </source>
</reference>
<evidence type="ECO:0000313" key="3">
    <source>
        <dbReference type="Proteomes" id="UP001138757"/>
    </source>
</evidence>
<organism evidence="2 3">
    <name type="scientific">Sphingobium nicotianae</name>
    <dbReference type="NCBI Taxonomy" id="2782607"/>
    <lineage>
        <taxon>Bacteria</taxon>
        <taxon>Pseudomonadati</taxon>
        <taxon>Pseudomonadota</taxon>
        <taxon>Alphaproteobacteria</taxon>
        <taxon>Sphingomonadales</taxon>
        <taxon>Sphingomonadaceae</taxon>
        <taxon>Sphingobium</taxon>
    </lineage>
</organism>
<name>A0A9X1DCI8_9SPHN</name>
<accession>A0A9X1DCI8</accession>
<keyword evidence="3" id="KW-1185">Reference proteome</keyword>
<feature type="region of interest" description="Disordered" evidence="1">
    <location>
        <begin position="53"/>
        <end position="79"/>
    </location>
</feature>
<dbReference type="EMBL" id="JAHGAW010000006">
    <property type="protein sequence ID" value="MBT2187463.1"/>
    <property type="molecule type" value="Genomic_DNA"/>
</dbReference>
<proteinExistence type="predicted"/>